<dbReference type="PANTHER" id="PTHR37984">
    <property type="entry name" value="PROTEIN CBG26694"/>
    <property type="match status" value="1"/>
</dbReference>
<keyword evidence="2" id="KW-1185">Reference proteome</keyword>
<proteinExistence type="predicted"/>
<dbReference type="InterPro" id="IPR043128">
    <property type="entry name" value="Rev_trsase/Diguanyl_cyclase"/>
</dbReference>
<sequence>MTSSLIFLGYIISAKGIKVDPVKIEAIKIRGFHGLASFYRRFVKNFSTVISPRGVNI</sequence>
<evidence type="ECO:0000313" key="2">
    <source>
        <dbReference type="Proteomes" id="UP000233837"/>
    </source>
</evidence>
<dbReference type="Gene3D" id="3.30.70.270">
    <property type="match status" value="1"/>
</dbReference>
<reference evidence="1 2" key="2">
    <citation type="journal article" date="2017" name="Nature">
        <title>The Apostasia genome and the evolution of orchids.</title>
        <authorList>
            <person name="Zhang G.Q."/>
            <person name="Liu K.W."/>
            <person name="Li Z."/>
            <person name="Lohaus R."/>
            <person name="Hsiao Y.Y."/>
            <person name="Niu S.C."/>
            <person name="Wang J.Y."/>
            <person name="Lin Y.C."/>
            <person name="Xu Q."/>
            <person name="Chen L.J."/>
            <person name="Yoshida K."/>
            <person name="Fujiwara S."/>
            <person name="Wang Z.W."/>
            <person name="Zhang Y.Q."/>
            <person name="Mitsuda N."/>
            <person name="Wang M."/>
            <person name="Liu G.H."/>
            <person name="Pecoraro L."/>
            <person name="Huang H.X."/>
            <person name="Xiao X.J."/>
            <person name="Lin M."/>
            <person name="Wu X.Y."/>
            <person name="Wu W.L."/>
            <person name="Chen Y.Y."/>
            <person name="Chang S.B."/>
            <person name="Sakamoto S."/>
            <person name="Ohme-Takagi M."/>
            <person name="Yagi M."/>
            <person name="Zeng S.J."/>
            <person name="Shen C.Y."/>
            <person name="Yeh C.M."/>
            <person name="Luo Y.B."/>
            <person name="Tsai W.C."/>
            <person name="Van de Peer Y."/>
            <person name="Liu Z.J."/>
        </authorList>
    </citation>
    <scope>NUCLEOTIDE SEQUENCE [LARGE SCALE GENOMIC DNA]</scope>
    <source>
        <tissue evidence="1">The whole plant</tissue>
    </source>
</reference>
<reference evidence="1 2" key="1">
    <citation type="journal article" date="2016" name="Sci. Rep.">
        <title>The Dendrobium catenatum Lindl. genome sequence provides insights into polysaccharide synthase, floral development and adaptive evolution.</title>
        <authorList>
            <person name="Zhang G.Q."/>
            <person name="Xu Q."/>
            <person name="Bian C."/>
            <person name="Tsai W.C."/>
            <person name="Yeh C.M."/>
            <person name="Liu K.W."/>
            <person name="Yoshida K."/>
            <person name="Zhang L.S."/>
            <person name="Chang S.B."/>
            <person name="Chen F."/>
            <person name="Shi Y."/>
            <person name="Su Y.Y."/>
            <person name="Zhang Y.Q."/>
            <person name="Chen L.J."/>
            <person name="Yin Y."/>
            <person name="Lin M."/>
            <person name="Huang H."/>
            <person name="Deng H."/>
            <person name="Wang Z.W."/>
            <person name="Zhu S.L."/>
            <person name="Zhao X."/>
            <person name="Deng C."/>
            <person name="Niu S.C."/>
            <person name="Huang J."/>
            <person name="Wang M."/>
            <person name="Liu G.H."/>
            <person name="Yang H.J."/>
            <person name="Xiao X.J."/>
            <person name="Hsiao Y.Y."/>
            <person name="Wu W.L."/>
            <person name="Chen Y.Y."/>
            <person name="Mitsuda N."/>
            <person name="Ohme-Takagi M."/>
            <person name="Luo Y.B."/>
            <person name="Van de Peer Y."/>
            <person name="Liu Z.J."/>
        </authorList>
    </citation>
    <scope>NUCLEOTIDE SEQUENCE [LARGE SCALE GENOMIC DNA]</scope>
    <source>
        <tissue evidence="1">The whole plant</tissue>
    </source>
</reference>
<evidence type="ECO:0000313" key="1">
    <source>
        <dbReference type="EMBL" id="PKU59888.1"/>
    </source>
</evidence>
<dbReference type="EMBL" id="KZ505309">
    <property type="protein sequence ID" value="PKU59888.1"/>
    <property type="molecule type" value="Genomic_DNA"/>
</dbReference>
<organism evidence="1 2">
    <name type="scientific">Dendrobium catenatum</name>
    <dbReference type="NCBI Taxonomy" id="906689"/>
    <lineage>
        <taxon>Eukaryota</taxon>
        <taxon>Viridiplantae</taxon>
        <taxon>Streptophyta</taxon>
        <taxon>Embryophyta</taxon>
        <taxon>Tracheophyta</taxon>
        <taxon>Spermatophyta</taxon>
        <taxon>Magnoliopsida</taxon>
        <taxon>Liliopsida</taxon>
        <taxon>Asparagales</taxon>
        <taxon>Orchidaceae</taxon>
        <taxon>Epidendroideae</taxon>
        <taxon>Malaxideae</taxon>
        <taxon>Dendrobiinae</taxon>
        <taxon>Dendrobium</taxon>
    </lineage>
</organism>
<name>A0A2I0V8Z8_9ASPA</name>
<accession>A0A2I0V8Z8</accession>
<dbReference type="SUPFAM" id="SSF56672">
    <property type="entry name" value="DNA/RNA polymerases"/>
    <property type="match status" value="1"/>
</dbReference>
<dbReference type="Proteomes" id="UP000233837">
    <property type="component" value="Unassembled WGS sequence"/>
</dbReference>
<gene>
    <name evidence="1" type="ORF">MA16_Dca028875</name>
</gene>
<dbReference type="InterPro" id="IPR050951">
    <property type="entry name" value="Retrovirus_Pol_polyprotein"/>
</dbReference>
<dbReference type="PANTHER" id="PTHR37984:SF5">
    <property type="entry name" value="PROTEIN NYNRIN-LIKE"/>
    <property type="match status" value="1"/>
</dbReference>
<protein>
    <submittedName>
        <fullName evidence="1">Putative mitochondrial protein</fullName>
    </submittedName>
</protein>
<dbReference type="AlphaFoldDB" id="A0A2I0V8Z8"/>
<dbReference type="InterPro" id="IPR043502">
    <property type="entry name" value="DNA/RNA_pol_sf"/>
</dbReference>